<proteinExistence type="inferred from homology"/>
<dbReference type="EMBL" id="CP002347">
    <property type="protein sequence ID" value="ADR19115.1"/>
    <property type="molecule type" value="Genomic_DNA"/>
</dbReference>
<dbReference type="GO" id="GO:0016887">
    <property type="term" value="F:ATP hydrolysis activity"/>
    <property type="evidence" value="ECO:0007669"/>
    <property type="project" value="InterPro"/>
</dbReference>
<protein>
    <submittedName>
        <fullName evidence="3">Pilus retraction ATPase PilT</fullName>
    </submittedName>
</protein>
<dbReference type="eggNOG" id="COG2805">
    <property type="taxonomic scope" value="Bacteria"/>
</dbReference>
<dbReference type="InterPro" id="IPR006321">
    <property type="entry name" value="PilT/PilU"/>
</dbReference>
<dbReference type="PANTHER" id="PTHR30486">
    <property type="entry name" value="TWITCHING MOTILITY PROTEIN PILT"/>
    <property type="match status" value="1"/>
</dbReference>
<dbReference type="InterPro" id="IPR050921">
    <property type="entry name" value="T4SS_GSP_E_ATPase"/>
</dbReference>
<dbReference type="InterPro" id="IPR003593">
    <property type="entry name" value="AAA+_ATPase"/>
</dbReference>
<dbReference type="NCBIfam" id="TIGR01420">
    <property type="entry name" value="pilT_fam"/>
    <property type="match status" value="1"/>
</dbReference>
<dbReference type="InterPro" id="IPR027417">
    <property type="entry name" value="P-loop_NTPase"/>
</dbReference>
<dbReference type="PROSITE" id="PS00662">
    <property type="entry name" value="T2SP_E"/>
    <property type="match status" value="1"/>
</dbReference>
<reference evidence="3 4" key="2">
    <citation type="journal article" date="2011" name="Stand. Genomic Sci.">
        <title>Complete genome sequence of Calditerrivibrio nitroreducens type strain (Yu37-1).</title>
        <authorList>
            <person name="Pitluck S."/>
            <person name="Sikorski J."/>
            <person name="Zeytun A."/>
            <person name="Lapidus A."/>
            <person name="Nolan M."/>
            <person name="Lucas S."/>
            <person name="Hammon N."/>
            <person name="Deshpande S."/>
            <person name="Cheng J.F."/>
            <person name="Tapia R."/>
            <person name="Han C."/>
            <person name="Goodwin L."/>
            <person name="Liolios K."/>
            <person name="Pagani I."/>
            <person name="Ivanova N."/>
            <person name="Mavromatis K."/>
            <person name="Pati A."/>
            <person name="Chen A."/>
            <person name="Palaniappan K."/>
            <person name="Hauser L."/>
            <person name="Chang Y.J."/>
            <person name="Jeffries C.D."/>
            <person name="Detter J.C."/>
            <person name="Brambilla E."/>
            <person name="Djao O.D."/>
            <person name="Rohde M."/>
            <person name="Spring S."/>
            <person name="Goker M."/>
            <person name="Woyke T."/>
            <person name="Bristow J."/>
            <person name="Eisen J.A."/>
            <person name="Markowitz V."/>
            <person name="Hugenholtz P."/>
            <person name="Kyrpides N.C."/>
            <person name="Klenk H.P."/>
            <person name="Land M."/>
        </authorList>
    </citation>
    <scope>NUCLEOTIDE SEQUENCE [LARGE SCALE GENOMIC DNA]</scope>
    <source>
        <strain evidence="4">DSM 19672 / NBRC 101217 / Yu37-1</strain>
    </source>
</reference>
<dbReference type="Gene3D" id="3.40.50.300">
    <property type="entry name" value="P-loop containing nucleotide triphosphate hydrolases"/>
    <property type="match status" value="1"/>
</dbReference>
<evidence type="ECO:0000313" key="4">
    <source>
        <dbReference type="Proteomes" id="UP000007039"/>
    </source>
</evidence>
<dbReference type="KEGG" id="cni:Calni_1207"/>
<dbReference type="GO" id="GO:0005524">
    <property type="term" value="F:ATP binding"/>
    <property type="evidence" value="ECO:0007669"/>
    <property type="project" value="InterPro"/>
</dbReference>
<evidence type="ECO:0000259" key="2">
    <source>
        <dbReference type="PROSITE" id="PS00662"/>
    </source>
</evidence>
<dbReference type="PANTHER" id="PTHR30486:SF6">
    <property type="entry name" value="TYPE IV PILUS RETRACTATION ATPASE PILT"/>
    <property type="match status" value="1"/>
</dbReference>
<dbReference type="AlphaFoldDB" id="E4TIY3"/>
<sequence length="354" mass="39843">MAKIDAFFKYMMENNCSDLHLSSGCKPMVRKHGELEEIKYQELTNEILEKLLFEIITDEQRDFFLKKKDLDFAYEIPGMARFRANYFYQKRGIAAVFRIIPSKILTAEELGLPPQVLKFANLSRGLVLVTGPTGSGKSTTLAAIIDYINRNRKDHILTIEDPVEFVHESKGCLVNHREVGSMTQSFSAALRAALREDPDVILVGEMRDLETIELAITAAETGHLVFGTLHTNSAPKTVDRIIDAFPAGQQAQIRTMLSESLKGVISQQLLKRSDKPGRVAALEIMVVNSAIANLIREGKIFQIPSIMQTGKADGMQMMDQVILDFLMNKVISPEEAYLKANDKKMFEKFLQQKQ</sequence>
<dbReference type="Pfam" id="PF00437">
    <property type="entry name" value="T2SSE"/>
    <property type="match status" value="1"/>
</dbReference>
<dbReference type="SUPFAM" id="SSF52540">
    <property type="entry name" value="P-loop containing nucleoside triphosphate hydrolases"/>
    <property type="match status" value="1"/>
</dbReference>
<dbReference type="CDD" id="cd01131">
    <property type="entry name" value="PilT"/>
    <property type="match status" value="1"/>
</dbReference>
<evidence type="ECO:0000256" key="1">
    <source>
        <dbReference type="ARBA" id="ARBA00006611"/>
    </source>
</evidence>
<evidence type="ECO:0000313" key="3">
    <source>
        <dbReference type="EMBL" id="ADR19115.1"/>
    </source>
</evidence>
<dbReference type="SMART" id="SM00382">
    <property type="entry name" value="AAA"/>
    <property type="match status" value="1"/>
</dbReference>
<organism evidence="3 4">
    <name type="scientific">Calditerrivibrio nitroreducens (strain DSM 19672 / NBRC 101217 / Yu37-1)</name>
    <dbReference type="NCBI Taxonomy" id="768670"/>
    <lineage>
        <taxon>Bacteria</taxon>
        <taxon>Pseudomonadati</taxon>
        <taxon>Deferribacterota</taxon>
        <taxon>Deferribacteres</taxon>
        <taxon>Deferribacterales</taxon>
        <taxon>Calditerrivibrionaceae</taxon>
    </lineage>
</organism>
<dbReference type="Proteomes" id="UP000007039">
    <property type="component" value="Chromosome"/>
</dbReference>
<gene>
    <name evidence="3" type="ordered locus">Calni_1207</name>
</gene>
<name>E4TIY3_CALNY</name>
<dbReference type="OrthoDB" id="9805147at2"/>
<dbReference type="STRING" id="768670.Calni_1207"/>
<dbReference type="InterPro" id="IPR001482">
    <property type="entry name" value="T2SS/T4SS_dom"/>
</dbReference>
<dbReference type="RefSeq" id="WP_013451327.1">
    <property type="nucleotide sequence ID" value="NC_014758.1"/>
</dbReference>
<comment type="similarity">
    <text evidence="1">Belongs to the GSP E family.</text>
</comment>
<accession>E4TIY3</accession>
<dbReference type="HOGENOM" id="CLU_013446_4_0_0"/>
<keyword evidence="4" id="KW-1185">Reference proteome</keyword>
<dbReference type="Gene3D" id="3.30.450.90">
    <property type="match status" value="1"/>
</dbReference>
<reference key="1">
    <citation type="submission" date="2010-11" db="EMBL/GenBank/DDBJ databases">
        <title>The complete genome of chromosome of Calditerrivibrio nitroreducens DSM 19672.</title>
        <authorList>
            <consortium name="US DOE Joint Genome Institute (JGI-PGF)"/>
            <person name="Lucas S."/>
            <person name="Copeland A."/>
            <person name="Lapidus A."/>
            <person name="Bruce D."/>
            <person name="Goodwin L."/>
            <person name="Pitluck S."/>
            <person name="Kyrpides N."/>
            <person name="Mavromatis K."/>
            <person name="Ivanova N."/>
            <person name="Mikhailova N."/>
            <person name="Zeytun A."/>
            <person name="Brettin T."/>
            <person name="Detter J.C."/>
            <person name="Tapia R."/>
            <person name="Han C."/>
            <person name="Land M."/>
            <person name="Hauser L."/>
            <person name="Markowitz V."/>
            <person name="Cheng J.-F."/>
            <person name="Hugenholtz P."/>
            <person name="Woyke T."/>
            <person name="Wu D."/>
            <person name="Spring S."/>
            <person name="Schroeder M."/>
            <person name="Brambilla E."/>
            <person name="Klenk H.-P."/>
            <person name="Eisen J.A."/>
        </authorList>
    </citation>
    <scope>NUCLEOTIDE SEQUENCE [LARGE SCALE GENOMIC DNA]</scope>
    <source>
        <strain>DSM 19672</strain>
    </source>
</reference>
<feature type="domain" description="Bacterial type II secretion system protein E" evidence="2">
    <location>
        <begin position="194"/>
        <end position="208"/>
    </location>
</feature>